<dbReference type="InterPro" id="IPR008969">
    <property type="entry name" value="CarboxyPept-like_regulatory"/>
</dbReference>
<dbReference type="PROSITE" id="PS51257">
    <property type="entry name" value="PROKAR_LIPOPROTEIN"/>
    <property type="match status" value="1"/>
</dbReference>
<organism evidence="2 3">
    <name type="scientific">Pseudobythopirellula maris</name>
    <dbReference type="NCBI Taxonomy" id="2527991"/>
    <lineage>
        <taxon>Bacteria</taxon>
        <taxon>Pseudomonadati</taxon>
        <taxon>Planctomycetota</taxon>
        <taxon>Planctomycetia</taxon>
        <taxon>Pirellulales</taxon>
        <taxon>Lacipirellulaceae</taxon>
        <taxon>Pseudobythopirellula</taxon>
    </lineage>
</organism>
<feature type="chain" id="PRO_5022783368" description="Nickel uptake substrate-specific transmembrane region" evidence="1">
    <location>
        <begin position="28"/>
        <end position="174"/>
    </location>
</feature>
<evidence type="ECO:0000256" key="1">
    <source>
        <dbReference type="SAM" id="SignalP"/>
    </source>
</evidence>
<comment type="caution">
    <text evidence="2">The sequence shown here is derived from an EMBL/GenBank/DDBJ whole genome shotgun (WGS) entry which is preliminary data.</text>
</comment>
<name>A0A5C5ZKA7_9BACT</name>
<dbReference type="RefSeq" id="WP_197525805.1">
    <property type="nucleotide sequence ID" value="NZ_SJPQ01000003.1"/>
</dbReference>
<dbReference type="EMBL" id="SJPQ01000003">
    <property type="protein sequence ID" value="TWT87565.1"/>
    <property type="molecule type" value="Genomic_DNA"/>
</dbReference>
<proteinExistence type="predicted"/>
<dbReference type="Proteomes" id="UP000315440">
    <property type="component" value="Unassembled WGS sequence"/>
</dbReference>
<keyword evidence="3" id="KW-1185">Reference proteome</keyword>
<evidence type="ECO:0000313" key="3">
    <source>
        <dbReference type="Proteomes" id="UP000315440"/>
    </source>
</evidence>
<keyword evidence="1" id="KW-0732">Signal</keyword>
<evidence type="ECO:0008006" key="4">
    <source>
        <dbReference type="Google" id="ProtNLM"/>
    </source>
</evidence>
<dbReference type="AlphaFoldDB" id="A0A5C5ZKA7"/>
<feature type="signal peptide" evidence="1">
    <location>
        <begin position="1"/>
        <end position="27"/>
    </location>
</feature>
<gene>
    <name evidence="2" type="ORF">Mal64_31070</name>
</gene>
<sequence length="174" mass="17639" precursor="true">MKRIRFVQHAAAALACVGMLFPAGTFAAPVEVANPALDIALQEGGLLVGQVVDAQGAPLTKADVSIRQGGVEVVSVKTNEEGVYAAKGLRGGLVEVVAGEGRVAYRLWEPQTAPPAANKSALMVTGADVVNGQFGFGGGGAMDFMRQHPMLVAAGIATAIAVPLALADDDDSAS</sequence>
<dbReference type="Pfam" id="PF13620">
    <property type="entry name" value="CarboxypepD_reg"/>
    <property type="match status" value="1"/>
</dbReference>
<accession>A0A5C5ZKA7</accession>
<dbReference type="SUPFAM" id="SSF49464">
    <property type="entry name" value="Carboxypeptidase regulatory domain-like"/>
    <property type="match status" value="1"/>
</dbReference>
<protein>
    <recommendedName>
        <fullName evidence="4">Nickel uptake substrate-specific transmembrane region</fullName>
    </recommendedName>
</protein>
<reference evidence="2 3" key="1">
    <citation type="submission" date="2019-02" db="EMBL/GenBank/DDBJ databases">
        <title>Deep-cultivation of Planctomycetes and their phenomic and genomic characterization uncovers novel biology.</title>
        <authorList>
            <person name="Wiegand S."/>
            <person name="Jogler M."/>
            <person name="Boedeker C."/>
            <person name="Pinto D."/>
            <person name="Vollmers J."/>
            <person name="Rivas-Marin E."/>
            <person name="Kohn T."/>
            <person name="Peeters S.H."/>
            <person name="Heuer A."/>
            <person name="Rast P."/>
            <person name="Oberbeckmann S."/>
            <person name="Bunk B."/>
            <person name="Jeske O."/>
            <person name="Meyerdierks A."/>
            <person name="Storesund J.E."/>
            <person name="Kallscheuer N."/>
            <person name="Luecker S."/>
            <person name="Lage O.M."/>
            <person name="Pohl T."/>
            <person name="Merkel B.J."/>
            <person name="Hornburger P."/>
            <person name="Mueller R.-W."/>
            <person name="Bruemmer F."/>
            <person name="Labrenz M."/>
            <person name="Spormann A.M."/>
            <person name="Op Den Camp H."/>
            <person name="Overmann J."/>
            <person name="Amann R."/>
            <person name="Jetten M.S.M."/>
            <person name="Mascher T."/>
            <person name="Medema M.H."/>
            <person name="Devos D.P."/>
            <person name="Kaster A.-K."/>
            <person name="Ovreas L."/>
            <person name="Rohde M."/>
            <person name="Galperin M.Y."/>
            <person name="Jogler C."/>
        </authorList>
    </citation>
    <scope>NUCLEOTIDE SEQUENCE [LARGE SCALE GENOMIC DNA]</scope>
    <source>
        <strain evidence="2 3">Mal64</strain>
    </source>
</reference>
<evidence type="ECO:0000313" key="2">
    <source>
        <dbReference type="EMBL" id="TWT87565.1"/>
    </source>
</evidence>